<name>A0AAD2E079_9LAMI</name>
<dbReference type="PANTHER" id="PTHR33696">
    <property type="entry name" value="T22J18.15-RELATED"/>
    <property type="match status" value="1"/>
</dbReference>
<proteinExistence type="predicted"/>
<feature type="region of interest" description="Disordered" evidence="1">
    <location>
        <begin position="143"/>
        <end position="168"/>
    </location>
</feature>
<feature type="compositionally biased region" description="Pro residues" evidence="1">
    <location>
        <begin position="37"/>
        <end position="49"/>
    </location>
</feature>
<keyword evidence="3" id="KW-1185">Reference proteome</keyword>
<evidence type="ECO:0000313" key="3">
    <source>
        <dbReference type="Proteomes" id="UP000834106"/>
    </source>
</evidence>
<dbReference type="Proteomes" id="UP000834106">
    <property type="component" value="Chromosome 11"/>
</dbReference>
<sequence>MSNKIYSHGNIPFSWENKPGVSKVKQQDDNYQMDPQPLAPPPPPPPPQLPENSRASIHHDTKIPLPPCAFQPVPVRSSSRRGLKKIDDPFLMAYKECTKSSKNDQNPTRSSGEDQGFGLKKNMSFFSCKKSCSVIEDSIVHPSKLLVSRSMREKERDTEREKGSNLDS</sequence>
<reference evidence="2" key="1">
    <citation type="submission" date="2023-05" db="EMBL/GenBank/DDBJ databases">
        <authorList>
            <person name="Huff M."/>
        </authorList>
    </citation>
    <scope>NUCLEOTIDE SEQUENCE</scope>
</reference>
<dbReference type="PANTHER" id="PTHR33696:SF3">
    <property type="entry name" value="FLZ-TYPE DOMAIN-CONTAINING PROTEIN"/>
    <property type="match status" value="1"/>
</dbReference>
<dbReference type="AlphaFoldDB" id="A0AAD2E079"/>
<dbReference type="EMBL" id="OU503046">
    <property type="protein sequence ID" value="CAI9771343.1"/>
    <property type="molecule type" value="Genomic_DNA"/>
</dbReference>
<feature type="compositionally biased region" description="Basic and acidic residues" evidence="1">
    <location>
        <begin position="150"/>
        <end position="168"/>
    </location>
</feature>
<protein>
    <submittedName>
        <fullName evidence="2">Uncharacterized protein</fullName>
    </submittedName>
</protein>
<evidence type="ECO:0000256" key="1">
    <source>
        <dbReference type="SAM" id="MobiDB-lite"/>
    </source>
</evidence>
<feature type="region of interest" description="Disordered" evidence="1">
    <location>
        <begin position="97"/>
        <end position="119"/>
    </location>
</feature>
<evidence type="ECO:0000313" key="2">
    <source>
        <dbReference type="EMBL" id="CAI9771343.1"/>
    </source>
</evidence>
<feature type="region of interest" description="Disordered" evidence="1">
    <location>
        <begin position="1"/>
        <end position="84"/>
    </location>
</feature>
<organism evidence="2 3">
    <name type="scientific">Fraxinus pennsylvanica</name>
    <dbReference type="NCBI Taxonomy" id="56036"/>
    <lineage>
        <taxon>Eukaryota</taxon>
        <taxon>Viridiplantae</taxon>
        <taxon>Streptophyta</taxon>
        <taxon>Embryophyta</taxon>
        <taxon>Tracheophyta</taxon>
        <taxon>Spermatophyta</taxon>
        <taxon>Magnoliopsida</taxon>
        <taxon>eudicotyledons</taxon>
        <taxon>Gunneridae</taxon>
        <taxon>Pentapetalae</taxon>
        <taxon>asterids</taxon>
        <taxon>lamiids</taxon>
        <taxon>Lamiales</taxon>
        <taxon>Oleaceae</taxon>
        <taxon>Oleeae</taxon>
        <taxon>Fraxinus</taxon>
    </lineage>
</organism>
<accession>A0AAD2E079</accession>
<gene>
    <name evidence="2" type="ORF">FPE_LOCUS18773</name>
</gene>